<evidence type="ECO:0000256" key="3">
    <source>
        <dbReference type="ARBA" id="ARBA00022679"/>
    </source>
</evidence>
<keyword evidence="2 10" id="KW-0723">Serine/threonine-protein kinase</keyword>
<accession>A0A0C3HIG6</accession>
<evidence type="ECO:0000256" key="11">
    <source>
        <dbReference type="SAM" id="MobiDB-lite"/>
    </source>
</evidence>
<dbReference type="PROSITE" id="PS51285">
    <property type="entry name" value="AGC_KINASE_CTER"/>
    <property type="match status" value="1"/>
</dbReference>
<keyword evidence="4 9" id="KW-0547">Nucleotide-binding</keyword>
<keyword evidence="6 9" id="KW-0067">ATP-binding</keyword>
<dbReference type="GO" id="GO:0005952">
    <property type="term" value="C:cAMP-dependent protein kinase complex"/>
    <property type="evidence" value="ECO:0007669"/>
    <property type="project" value="TreeGrafter"/>
</dbReference>
<dbReference type="Proteomes" id="UP000054321">
    <property type="component" value="Unassembled WGS sequence"/>
</dbReference>
<feature type="compositionally biased region" description="Low complexity" evidence="11">
    <location>
        <begin position="15"/>
        <end position="27"/>
    </location>
</feature>
<evidence type="ECO:0000256" key="2">
    <source>
        <dbReference type="ARBA" id="ARBA00022527"/>
    </source>
</evidence>
<dbReference type="InParanoid" id="A0A0C3HIG6"/>
<dbReference type="InterPro" id="IPR011009">
    <property type="entry name" value="Kinase-like_dom_sf"/>
</dbReference>
<keyword evidence="3" id="KW-0808">Transferase</keyword>
<dbReference type="GO" id="GO:0004691">
    <property type="term" value="F:cAMP-dependent protein kinase activity"/>
    <property type="evidence" value="ECO:0007669"/>
    <property type="project" value="UniProtKB-EC"/>
</dbReference>
<dbReference type="EMBL" id="KN832870">
    <property type="protein sequence ID" value="KIN08006.1"/>
    <property type="molecule type" value="Genomic_DNA"/>
</dbReference>
<dbReference type="PANTHER" id="PTHR24353">
    <property type="entry name" value="CYCLIC NUCLEOTIDE-DEPENDENT PROTEIN KINASE"/>
    <property type="match status" value="1"/>
</dbReference>
<dbReference type="CDD" id="cd05580">
    <property type="entry name" value="STKc_PKA_like"/>
    <property type="match status" value="1"/>
</dbReference>
<comment type="catalytic activity">
    <reaction evidence="8">
        <text>L-seryl-[protein] + ATP = O-phospho-L-seryl-[protein] + ADP + H(+)</text>
        <dbReference type="Rhea" id="RHEA:17989"/>
        <dbReference type="Rhea" id="RHEA-COMP:9863"/>
        <dbReference type="Rhea" id="RHEA-COMP:11604"/>
        <dbReference type="ChEBI" id="CHEBI:15378"/>
        <dbReference type="ChEBI" id="CHEBI:29999"/>
        <dbReference type="ChEBI" id="CHEBI:30616"/>
        <dbReference type="ChEBI" id="CHEBI:83421"/>
        <dbReference type="ChEBI" id="CHEBI:456216"/>
        <dbReference type="EC" id="2.7.11.11"/>
    </reaction>
</comment>
<dbReference type="PROSITE" id="PS50011">
    <property type="entry name" value="PROTEIN_KINASE_DOM"/>
    <property type="match status" value="1"/>
</dbReference>
<evidence type="ECO:0000256" key="1">
    <source>
        <dbReference type="ARBA" id="ARBA00012444"/>
    </source>
</evidence>
<reference evidence="14 15" key="1">
    <citation type="submission" date="2014-04" db="EMBL/GenBank/DDBJ databases">
        <authorList>
            <consortium name="DOE Joint Genome Institute"/>
            <person name="Kuo A."/>
            <person name="Martino E."/>
            <person name="Perotto S."/>
            <person name="Kohler A."/>
            <person name="Nagy L.G."/>
            <person name="Floudas D."/>
            <person name="Copeland A."/>
            <person name="Barry K.W."/>
            <person name="Cichocki N."/>
            <person name="Veneault-Fourrey C."/>
            <person name="LaButti K."/>
            <person name="Lindquist E.A."/>
            <person name="Lipzen A."/>
            <person name="Lundell T."/>
            <person name="Morin E."/>
            <person name="Murat C."/>
            <person name="Sun H."/>
            <person name="Tunlid A."/>
            <person name="Henrissat B."/>
            <person name="Grigoriev I.V."/>
            <person name="Hibbett D.S."/>
            <person name="Martin F."/>
            <person name="Nordberg H.P."/>
            <person name="Cantor M.N."/>
            <person name="Hua S.X."/>
        </authorList>
    </citation>
    <scope>NUCLEOTIDE SEQUENCE [LARGE SCALE GENOMIC DNA]</scope>
    <source>
        <strain evidence="14 15">Zn</strain>
    </source>
</reference>
<evidence type="ECO:0000256" key="8">
    <source>
        <dbReference type="ARBA" id="ARBA00047454"/>
    </source>
</evidence>
<dbReference type="OrthoDB" id="63267at2759"/>
<evidence type="ECO:0000259" key="13">
    <source>
        <dbReference type="PROSITE" id="PS51285"/>
    </source>
</evidence>
<feature type="region of interest" description="Disordered" evidence="11">
    <location>
        <begin position="1"/>
        <end position="32"/>
    </location>
</feature>
<feature type="domain" description="Protein kinase" evidence="12">
    <location>
        <begin position="77"/>
        <end position="341"/>
    </location>
</feature>
<dbReference type="Pfam" id="PF00069">
    <property type="entry name" value="Pkinase"/>
    <property type="match status" value="1"/>
</dbReference>
<sequence>MAAGLLHPHQHGPSHHTSPASSSPASSIVTPETVRQEKQFVAKFSSDQKVLPPDKIQQDPRNKELGCSSKALSVRDFELVRTLGTGTFARVWLVRLANPQEEDRDKVFALKVLRKAEIVRLKQVDHVNQERELLADVAGHPFITTLITSFSDRDSLYMLLDYCPGGEVFSYLRRAKRFDENTARFYAAEIVLVLEFLHEREGIAYRDLKPENLLLDADGHIKLVDFGFAKRLGNRETYTLCGTPEYLAPEVIQSKGHTTAVDWWALGILIYEFLTGYPPFWHANPIEIYKQIVSKPVVFPAEPVLSPEAKDIICQFCTVDRSRRLGNISGRAGRVKAHPFFKGINWDDVYYRRNRGPIIPQIRFKGDSQCFDVYPDEKMGRDLYTEELKAKWDDHFKDF</sequence>
<feature type="domain" description="AGC-kinase C-terminal" evidence="13">
    <location>
        <begin position="342"/>
        <end position="399"/>
    </location>
</feature>
<keyword evidence="15" id="KW-1185">Reference proteome</keyword>
<evidence type="ECO:0000256" key="5">
    <source>
        <dbReference type="ARBA" id="ARBA00022777"/>
    </source>
</evidence>
<evidence type="ECO:0000313" key="14">
    <source>
        <dbReference type="EMBL" id="KIN08006.1"/>
    </source>
</evidence>
<evidence type="ECO:0000256" key="9">
    <source>
        <dbReference type="PROSITE-ProRule" id="PRU10141"/>
    </source>
</evidence>
<dbReference type="HOGENOM" id="CLU_000288_63_5_1"/>
<dbReference type="GO" id="GO:0005829">
    <property type="term" value="C:cytosol"/>
    <property type="evidence" value="ECO:0007669"/>
    <property type="project" value="TreeGrafter"/>
</dbReference>
<dbReference type="SMART" id="SM00220">
    <property type="entry name" value="S_TKc"/>
    <property type="match status" value="1"/>
</dbReference>
<reference evidence="15" key="2">
    <citation type="submission" date="2015-01" db="EMBL/GenBank/DDBJ databases">
        <title>Evolutionary Origins and Diversification of the Mycorrhizal Mutualists.</title>
        <authorList>
            <consortium name="DOE Joint Genome Institute"/>
            <consortium name="Mycorrhizal Genomics Consortium"/>
            <person name="Kohler A."/>
            <person name="Kuo A."/>
            <person name="Nagy L.G."/>
            <person name="Floudas D."/>
            <person name="Copeland A."/>
            <person name="Barry K.W."/>
            <person name="Cichocki N."/>
            <person name="Veneault-Fourrey C."/>
            <person name="LaButti K."/>
            <person name="Lindquist E.A."/>
            <person name="Lipzen A."/>
            <person name="Lundell T."/>
            <person name="Morin E."/>
            <person name="Murat C."/>
            <person name="Riley R."/>
            <person name="Ohm R."/>
            <person name="Sun H."/>
            <person name="Tunlid A."/>
            <person name="Henrissat B."/>
            <person name="Grigoriev I.V."/>
            <person name="Hibbett D.S."/>
            <person name="Martin F."/>
        </authorList>
    </citation>
    <scope>NUCLEOTIDE SEQUENCE [LARGE SCALE GENOMIC DNA]</scope>
    <source>
        <strain evidence="15">Zn</strain>
    </source>
</reference>
<dbReference type="Gene3D" id="3.30.200.20">
    <property type="entry name" value="Phosphorylase Kinase, domain 1"/>
    <property type="match status" value="1"/>
</dbReference>
<keyword evidence="5" id="KW-0418">Kinase</keyword>
<name>A0A0C3HIG6_OIDMZ</name>
<gene>
    <name evidence="14" type="ORF">OIDMADRAFT_37314</name>
</gene>
<dbReference type="InterPro" id="IPR008271">
    <property type="entry name" value="Ser/Thr_kinase_AS"/>
</dbReference>
<dbReference type="SUPFAM" id="SSF56112">
    <property type="entry name" value="Protein kinase-like (PK-like)"/>
    <property type="match status" value="1"/>
</dbReference>
<dbReference type="InterPro" id="IPR000961">
    <property type="entry name" value="AGC-kinase_C"/>
</dbReference>
<evidence type="ECO:0000256" key="4">
    <source>
        <dbReference type="ARBA" id="ARBA00022741"/>
    </source>
</evidence>
<dbReference type="PANTHER" id="PTHR24353:SF37">
    <property type="entry name" value="CAMP-DEPENDENT PROTEIN KINASE CATALYTIC SUBUNIT PRKX"/>
    <property type="match status" value="1"/>
</dbReference>
<evidence type="ECO:0000256" key="10">
    <source>
        <dbReference type="RuleBase" id="RU000304"/>
    </source>
</evidence>
<comment type="similarity">
    <text evidence="10">Belongs to the protein kinase superfamily.</text>
</comment>
<dbReference type="EC" id="2.7.11.11" evidence="1"/>
<dbReference type="AlphaFoldDB" id="A0A0C3HIG6"/>
<dbReference type="GO" id="GO:0005524">
    <property type="term" value="F:ATP binding"/>
    <property type="evidence" value="ECO:0007669"/>
    <property type="project" value="UniProtKB-UniRule"/>
</dbReference>
<comment type="catalytic activity">
    <reaction evidence="7">
        <text>L-threonyl-[protein] + ATP = O-phospho-L-threonyl-[protein] + ADP + H(+)</text>
        <dbReference type="Rhea" id="RHEA:46608"/>
        <dbReference type="Rhea" id="RHEA-COMP:11060"/>
        <dbReference type="Rhea" id="RHEA-COMP:11605"/>
        <dbReference type="ChEBI" id="CHEBI:15378"/>
        <dbReference type="ChEBI" id="CHEBI:30013"/>
        <dbReference type="ChEBI" id="CHEBI:30616"/>
        <dbReference type="ChEBI" id="CHEBI:61977"/>
        <dbReference type="ChEBI" id="CHEBI:456216"/>
        <dbReference type="EC" id="2.7.11.11"/>
    </reaction>
</comment>
<dbReference type="STRING" id="913774.A0A0C3HIG6"/>
<evidence type="ECO:0000313" key="15">
    <source>
        <dbReference type="Proteomes" id="UP000054321"/>
    </source>
</evidence>
<dbReference type="InterPro" id="IPR000719">
    <property type="entry name" value="Prot_kinase_dom"/>
</dbReference>
<dbReference type="Gene3D" id="1.10.510.10">
    <property type="entry name" value="Transferase(Phosphotransferase) domain 1"/>
    <property type="match status" value="1"/>
</dbReference>
<evidence type="ECO:0000256" key="7">
    <source>
        <dbReference type="ARBA" id="ARBA00047292"/>
    </source>
</evidence>
<organism evidence="14 15">
    <name type="scientific">Oidiodendron maius (strain Zn)</name>
    <dbReference type="NCBI Taxonomy" id="913774"/>
    <lineage>
        <taxon>Eukaryota</taxon>
        <taxon>Fungi</taxon>
        <taxon>Dikarya</taxon>
        <taxon>Ascomycota</taxon>
        <taxon>Pezizomycotina</taxon>
        <taxon>Leotiomycetes</taxon>
        <taxon>Leotiomycetes incertae sedis</taxon>
        <taxon>Myxotrichaceae</taxon>
        <taxon>Oidiodendron</taxon>
    </lineage>
</organism>
<evidence type="ECO:0000256" key="6">
    <source>
        <dbReference type="ARBA" id="ARBA00022840"/>
    </source>
</evidence>
<dbReference type="FunFam" id="1.10.510.10:FF:000005">
    <property type="entry name" value="cAMP-dependent protein kinase catalytic subunit alpha"/>
    <property type="match status" value="1"/>
</dbReference>
<dbReference type="PROSITE" id="PS00107">
    <property type="entry name" value="PROTEIN_KINASE_ATP"/>
    <property type="match status" value="1"/>
</dbReference>
<proteinExistence type="inferred from homology"/>
<dbReference type="PROSITE" id="PS00108">
    <property type="entry name" value="PROTEIN_KINASE_ST"/>
    <property type="match status" value="1"/>
</dbReference>
<feature type="binding site" evidence="9">
    <location>
        <position position="111"/>
    </location>
    <ligand>
        <name>ATP</name>
        <dbReference type="ChEBI" id="CHEBI:30616"/>
    </ligand>
</feature>
<dbReference type="InterPro" id="IPR017441">
    <property type="entry name" value="Protein_kinase_ATP_BS"/>
</dbReference>
<protein>
    <recommendedName>
        <fullName evidence="1">cAMP-dependent protein kinase</fullName>
        <ecNumber evidence="1">2.7.11.11</ecNumber>
    </recommendedName>
</protein>
<evidence type="ECO:0000259" key="12">
    <source>
        <dbReference type="PROSITE" id="PS50011"/>
    </source>
</evidence>